<evidence type="ECO:0000256" key="5">
    <source>
        <dbReference type="ARBA" id="ARBA00023136"/>
    </source>
</evidence>
<dbReference type="InterPro" id="IPR003838">
    <property type="entry name" value="ABC3_permease_C"/>
</dbReference>
<dbReference type="EMBL" id="FUZU01000001">
    <property type="protein sequence ID" value="SKC66714.1"/>
    <property type="molecule type" value="Genomic_DNA"/>
</dbReference>
<organism evidence="9 10">
    <name type="scientific">Ohtaekwangia koreensis</name>
    <dbReference type="NCBI Taxonomy" id="688867"/>
    <lineage>
        <taxon>Bacteria</taxon>
        <taxon>Pseudomonadati</taxon>
        <taxon>Bacteroidota</taxon>
        <taxon>Cytophagia</taxon>
        <taxon>Cytophagales</taxon>
        <taxon>Fulvivirgaceae</taxon>
        <taxon>Ohtaekwangia</taxon>
    </lineage>
</organism>
<feature type="domain" description="ABC3 transporter permease C-terminal" evidence="7">
    <location>
        <begin position="295"/>
        <end position="408"/>
    </location>
</feature>
<keyword evidence="3 6" id="KW-0812">Transmembrane</keyword>
<gene>
    <name evidence="9" type="ORF">SAMN05660236_2565</name>
</gene>
<feature type="domain" description="MacB-like periplasmic core" evidence="8">
    <location>
        <begin position="20"/>
        <end position="245"/>
    </location>
</feature>
<evidence type="ECO:0000256" key="2">
    <source>
        <dbReference type="ARBA" id="ARBA00022475"/>
    </source>
</evidence>
<dbReference type="AlphaFoldDB" id="A0A1T5KSF8"/>
<sequence length="810" mass="90834">MLRNFFKTAARNILKYKTYSIINFIGLTCGLALSLLIVSYIRSELSFDTFHQKADRLYRLAYTAPNGLKLATTPPPIAPVMKDFFPEVEAAARVYGRNVSISKNGGNESFEESNVYFADSSIMNTFSFQFVKGNPAKALTEPYTVLINEEMAAKYFGDQNPIGESLIFGGKHSFKVIGVVKDFPENSHLRFNMIVPYESMYHLENDQAAQAMRNNLAVNFIISHSYTYVLLKPGADPQRVNTNMDAFLKKYAQPNFLVGQVFELMPVTDIHLKSTLLAEPSSTSSMTTIYIFGGVGILTLIIACINYINLSTAQSFTRIKEIGIRKILGSLKYQLIIQFLAESFLFCFVAFALSFVVFYITLPLLNQVTGKQLLFSYVTDGLLLSIAFVLLIVITLLAGGYPAYFITQFESVHALKGEKANYGSQLLRRVLVVFQLTIACTLLIGSIMIMKQLRYLNNFPLGFQKDHVIVIPLFSQNLNGIFAGKDSAYATRLQTFRDVVEGQTGVKGTALSSATPGLGATYRGTIPEGFTREDNLFIANMSIDYDFLQTYGMSIIAGRSFSKEYSTDQATAFIVNESAIKEFHWDTPEKALGKTINREGKEGKVVGVVKDFHFTSLATPISSMVMEVSPNQFNMLSIKFENTNVQQTIDKLRGQWNAIFPEKTFEFNFLDEQLDQQYQDHQNFARIIQSFTGIAILISCLGVYGLVLFVVQRKFKEIGVRKVLGASVTGILTLIYRDFAWLLLAGFLLAVPVSYYLLNQWLDNFIYHASIDVLTYILSFILVFIVVTATISYQALKASLMNPVRSLRVE</sequence>
<dbReference type="InterPro" id="IPR025857">
    <property type="entry name" value="MacB_PCD"/>
</dbReference>
<accession>A0A1T5KSF8</accession>
<feature type="transmembrane region" description="Helical" evidence="6">
    <location>
        <begin position="289"/>
        <end position="310"/>
    </location>
</feature>
<feature type="transmembrane region" description="Helical" evidence="6">
    <location>
        <begin position="335"/>
        <end position="362"/>
    </location>
</feature>
<dbReference type="Pfam" id="PF02687">
    <property type="entry name" value="FtsX"/>
    <property type="match status" value="2"/>
</dbReference>
<feature type="transmembrane region" description="Helical" evidence="6">
    <location>
        <begin position="739"/>
        <end position="758"/>
    </location>
</feature>
<dbReference type="RefSeq" id="WP_079687006.1">
    <property type="nucleotide sequence ID" value="NZ_FUZU01000001.1"/>
</dbReference>
<protein>
    <submittedName>
        <fullName evidence="9">Putative ABC transport system permease protein</fullName>
    </submittedName>
</protein>
<keyword evidence="10" id="KW-1185">Reference proteome</keyword>
<dbReference type="PANTHER" id="PTHR30572:SF18">
    <property type="entry name" value="ABC-TYPE MACROLIDE FAMILY EXPORT SYSTEM PERMEASE COMPONENT 2"/>
    <property type="match status" value="1"/>
</dbReference>
<evidence type="ECO:0000256" key="4">
    <source>
        <dbReference type="ARBA" id="ARBA00022989"/>
    </source>
</evidence>
<dbReference type="PANTHER" id="PTHR30572">
    <property type="entry name" value="MEMBRANE COMPONENT OF TRANSPORTER-RELATED"/>
    <property type="match status" value="1"/>
</dbReference>
<dbReference type="OrthoDB" id="5933722at2"/>
<feature type="transmembrane region" description="Helical" evidence="6">
    <location>
        <begin position="691"/>
        <end position="711"/>
    </location>
</feature>
<dbReference type="Proteomes" id="UP000190961">
    <property type="component" value="Unassembled WGS sequence"/>
</dbReference>
<keyword evidence="4 6" id="KW-1133">Transmembrane helix</keyword>
<evidence type="ECO:0000256" key="3">
    <source>
        <dbReference type="ARBA" id="ARBA00022692"/>
    </source>
</evidence>
<keyword evidence="5 6" id="KW-0472">Membrane</keyword>
<dbReference type="InterPro" id="IPR050250">
    <property type="entry name" value="Macrolide_Exporter_MacB"/>
</dbReference>
<evidence type="ECO:0000256" key="1">
    <source>
        <dbReference type="ARBA" id="ARBA00004651"/>
    </source>
</evidence>
<evidence type="ECO:0000313" key="9">
    <source>
        <dbReference type="EMBL" id="SKC66714.1"/>
    </source>
</evidence>
<feature type="transmembrane region" description="Helical" evidence="6">
    <location>
        <begin position="21"/>
        <end position="41"/>
    </location>
</feature>
<evidence type="ECO:0000259" key="7">
    <source>
        <dbReference type="Pfam" id="PF02687"/>
    </source>
</evidence>
<dbReference type="Pfam" id="PF12704">
    <property type="entry name" value="MacB_PCD"/>
    <property type="match status" value="2"/>
</dbReference>
<feature type="domain" description="MacB-like periplasmic core" evidence="8">
    <location>
        <begin position="436"/>
        <end position="652"/>
    </location>
</feature>
<feature type="transmembrane region" description="Helical" evidence="6">
    <location>
        <begin position="382"/>
        <end position="405"/>
    </location>
</feature>
<feature type="transmembrane region" description="Helical" evidence="6">
    <location>
        <begin position="773"/>
        <end position="796"/>
    </location>
</feature>
<name>A0A1T5KSF8_9BACT</name>
<evidence type="ECO:0000256" key="6">
    <source>
        <dbReference type="SAM" id="Phobius"/>
    </source>
</evidence>
<keyword evidence="2" id="KW-1003">Cell membrane</keyword>
<proteinExistence type="predicted"/>
<dbReference type="STRING" id="688867.SAMN05660236_2565"/>
<dbReference type="GO" id="GO:0022857">
    <property type="term" value="F:transmembrane transporter activity"/>
    <property type="evidence" value="ECO:0007669"/>
    <property type="project" value="TreeGrafter"/>
</dbReference>
<reference evidence="9 10" key="1">
    <citation type="submission" date="2017-02" db="EMBL/GenBank/DDBJ databases">
        <authorList>
            <person name="Peterson S.W."/>
        </authorList>
    </citation>
    <scope>NUCLEOTIDE SEQUENCE [LARGE SCALE GENOMIC DNA]</scope>
    <source>
        <strain evidence="9 10">DSM 25262</strain>
    </source>
</reference>
<dbReference type="GO" id="GO:0005886">
    <property type="term" value="C:plasma membrane"/>
    <property type="evidence" value="ECO:0007669"/>
    <property type="project" value="UniProtKB-SubCell"/>
</dbReference>
<feature type="domain" description="ABC3 transporter permease C-terminal" evidence="7">
    <location>
        <begin position="691"/>
        <end position="803"/>
    </location>
</feature>
<evidence type="ECO:0000259" key="8">
    <source>
        <dbReference type="Pfam" id="PF12704"/>
    </source>
</evidence>
<comment type="subcellular location">
    <subcellularLocation>
        <location evidence="1">Cell membrane</location>
        <topology evidence="1">Multi-pass membrane protein</topology>
    </subcellularLocation>
</comment>
<feature type="transmembrane region" description="Helical" evidence="6">
    <location>
        <begin position="426"/>
        <end position="450"/>
    </location>
</feature>
<evidence type="ECO:0000313" key="10">
    <source>
        <dbReference type="Proteomes" id="UP000190961"/>
    </source>
</evidence>